<evidence type="ECO:0000256" key="5">
    <source>
        <dbReference type="ARBA" id="ARBA00022801"/>
    </source>
</evidence>
<keyword evidence="9" id="KW-0732">Signal</keyword>
<evidence type="ECO:0000256" key="2">
    <source>
        <dbReference type="ARBA" id="ARBA00008834"/>
    </source>
</evidence>
<dbReference type="SUPFAM" id="SSF51126">
    <property type="entry name" value="Pectin lyase-like"/>
    <property type="match status" value="1"/>
</dbReference>
<dbReference type="OrthoDB" id="817847at2759"/>
<evidence type="ECO:0000256" key="3">
    <source>
        <dbReference type="ARBA" id="ARBA00022512"/>
    </source>
</evidence>
<dbReference type="GO" id="GO:0004650">
    <property type="term" value="F:polygalacturonase activity"/>
    <property type="evidence" value="ECO:0007669"/>
    <property type="project" value="InterPro"/>
</dbReference>
<evidence type="ECO:0000256" key="1">
    <source>
        <dbReference type="ARBA" id="ARBA00004191"/>
    </source>
</evidence>
<dbReference type="Proteomes" id="UP001153076">
    <property type="component" value="Unassembled WGS sequence"/>
</dbReference>
<evidence type="ECO:0000256" key="7">
    <source>
        <dbReference type="ARBA" id="ARBA00023316"/>
    </source>
</evidence>
<dbReference type="Pfam" id="PF00295">
    <property type="entry name" value="Glyco_hydro_28"/>
    <property type="match status" value="1"/>
</dbReference>
<dbReference type="PANTHER" id="PTHR31375">
    <property type="match status" value="1"/>
</dbReference>
<dbReference type="InterPro" id="IPR011050">
    <property type="entry name" value="Pectin_lyase_fold/virulence"/>
</dbReference>
<accession>A0A9Q1KP36</accession>
<evidence type="ECO:0000256" key="4">
    <source>
        <dbReference type="ARBA" id="ARBA00022525"/>
    </source>
</evidence>
<gene>
    <name evidence="10" type="ORF">Cgig2_006591</name>
</gene>
<protein>
    <recommendedName>
        <fullName evidence="12">Polygalacturonase</fullName>
    </recommendedName>
</protein>
<dbReference type="EMBL" id="JAKOGI010000044">
    <property type="protein sequence ID" value="KAJ8446963.1"/>
    <property type="molecule type" value="Genomic_DNA"/>
</dbReference>
<comment type="similarity">
    <text evidence="2 8">Belongs to the glycosyl hydrolase 28 family.</text>
</comment>
<reference evidence="10" key="1">
    <citation type="submission" date="2022-04" db="EMBL/GenBank/DDBJ databases">
        <title>Carnegiea gigantea Genome sequencing and assembly v2.</title>
        <authorList>
            <person name="Copetti D."/>
            <person name="Sanderson M.J."/>
            <person name="Burquez A."/>
            <person name="Wojciechowski M.F."/>
        </authorList>
    </citation>
    <scope>NUCLEOTIDE SEQUENCE</scope>
    <source>
        <strain evidence="10">SGP5-SGP5p</strain>
        <tissue evidence="10">Aerial part</tissue>
    </source>
</reference>
<dbReference type="InterPro" id="IPR000743">
    <property type="entry name" value="Glyco_hydro_28"/>
</dbReference>
<comment type="subcellular location">
    <subcellularLocation>
        <location evidence="1">Secreted</location>
        <location evidence="1">Cell wall</location>
    </subcellularLocation>
</comment>
<evidence type="ECO:0000256" key="9">
    <source>
        <dbReference type="SAM" id="SignalP"/>
    </source>
</evidence>
<dbReference type="GO" id="GO:0071555">
    <property type="term" value="P:cell wall organization"/>
    <property type="evidence" value="ECO:0007669"/>
    <property type="project" value="UniProtKB-KW"/>
</dbReference>
<keyword evidence="6 8" id="KW-0326">Glycosidase</keyword>
<dbReference type="InterPro" id="IPR012334">
    <property type="entry name" value="Pectin_lyas_fold"/>
</dbReference>
<evidence type="ECO:0008006" key="12">
    <source>
        <dbReference type="Google" id="ProtNLM"/>
    </source>
</evidence>
<evidence type="ECO:0000313" key="11">
    <source>
        <dbReference type="Proteomes" id="UP001153076"/>
    </source>
</evidence>
<keyword evidence="3" id="KW-0134">Cell wall</keyword>
<keyword evidence="7" id="KW-0961">Cell wall biogenesis/degradation</keyword>
<evidence type="ECO:0000256" key="6">
    <source>
        <dbReference type="ARBA" id="ARBA00023295"/>
    </source>
</evidence>
<keyword evidence="4" id="KW-0964">Secreted</keyword>
<evidence type="ECO:0000313" key="10">
    <source>
        <dbReference type="EMBL" id="KAJ8446963.1"/>
    </source>
</evidence>
<keyword evidence="5 8" id="KW-0378">Hydrolase</keyword>
<name>A0A9Q1KP36_9CARY</name>
<proteinExistence type="inferred from homology"/>
<feature type="signal peptide" evidence="9">
    <location>
        <begin position="1"/>
        <end position="24"/>
    </location>
</feature>
<keyword evidence="11" id="KW-1185">Reference proteome</keyword>
<dbReference type="AlphaFoldDB" id="A0A9Q1KP36"/>
<comment type="caution">
    <text evidence="10">The sequence shown here is derived from an EMBL/GenBank/DDBJ whole genome shotgun (WGS) entry which is preliminary data.</text>
</comment>
<evidence type="ECO:0000256" key="8">
    <source>
        <dbReference type="RuleBase" id="RU361169"/>
    </source>
</evidence>
<sequence length="301" mass="33464">MRFKFVALFVLVYLLSTISHLHDAIFEYNVIGNGAKCDGKTDNSNLSRSECMINWYYKWIIHNITSLDSKMFHINIQNCHNINLKSTTIDASIMSLNTDGIHIGRSNRVNIIGADTNIGDDCISLGDGSQHINIENVTRGLGHGISIGSLGKYHGEQRVVGITVRNYTLTNTANGVRGKTWPNSYKSIAYGLHFEDIMMNNVSNPIIIDQNYCPSNLCRTSVPSRVRISDVLFKDIQGTSAVDMAMQLRCGKSLPCQNVKLRDIGLKYVGMDKSVKNAISQRSNVKPSIMGRITRPACLTF</sequence>
<organism evidence="10 11">
    <name type="scientific">Carnegiea gigantea</name>
    <dbReference type="NCBI Taxonomy" id="171969"/>
    <lineage>
        <taxon>Eukaryota</taxon>
        <taxon>Viridiplantae</taxon>
        <taxon>Streptophyta</taxon>
        <taxon>Embryophyta</taxon>
        <taxon>Tracheophyta</taxon>
        <taxon>Spermatophyta</taxon>
        <taxon>Magnoliopsida</taxon>
        <taxon>eudicotyledons</taxon>
        <taxon>Gunneridae</taxon>
        <taxon>Pentapetalae</taxon>
        <taxon>Caryophyllales</taxon>
        <taxon>Cactineae</taxon>
        <taxon>Cactaceae</taxon>
        <taxon>Cactoideae</taxon>
        <taxon>Echinocereeae</taxon>
        <taxon>Carnegiea</taxon>
    </lineage>
</organism>
<dbReference type="Gene3D" id="2.160.20.10">
    <property type="entry name" value="Single-stranded right-handed beta-helix, Pectin lyase-like"/>
    <property type="match status" value="1"/>
</dbReference>
<feature type="chain" id="PRO_5040409444" description="Polygalacturonase" evidence="9">
    <location>
        <begin position="25"/>
        <end position="301"/>
    </location>
</feature>
<dbReference type="GO" id="GO:0005975">
    <property type="term" value="P:carbohydrate metabolic process"/>
    <property type="evidence" value="ECO:0007669"/>
    <property type="project" value="InterPro"/>
</dbReference>